<keyword evidence="2" id="KW-1185">Reference proteome</keyword>
<evidence type="ECO:0000313" key="2">
    <source>
        <dbReference type="Proteomes" id="UP001264519"/>
    </source>
</evidence>
<accession>A0ABU1G716</accession>
<reference evidence="1 2" key="1">
    <citation type="submission" date="2023-04" db="EMBL/GenBank/DDBJ databases">
        <title>A long-awaited taxogenomic arrangement of the family Halomonadaceae.</title>
        <authorList>
            <person name="De La Haba R."/>
            <person name="Chuvochina M."/>
            <person name="Wittouck S."/>
            <person name="Arahal D.R."/>
            <person name="Sanchez-Porro C."/>
            <person name="Hugenholtz P."/>
            <person name="Ventosa A."/>
        </authorList>
    </citation>
    <scope>NUCLEOTIDE SEQUENCE [LARGE SCALE GENOMIC DNA]</scope>
    <source>
        <strain evidence="1 2">DSM 23530</strain>
    </source>
</reference>
<gene>
    <name evidence="1" type="ORF">QC818_18310</name>
</gene>
<organism evidence="1 2">
    <name type="scientific">Halomonas koreensis</name>
    <dbReference type="NCBI Taxonomy" id="245385"/>
    <lineage>
        <taxon>Bacteria</taxon>
        <taxon>Pseudomonadati</taxon>
        <taxon>Pseudomonadota</taxon>
        <taxon>Gammaproteobacteria</taxon>
        <taxon>Oceanospirillales</taxon>
        <taxon>Halomonadaceae</taxon>
        <taxon>Halomonas</taxon>
    </lineage>
</organism>
<protein>
    <submittedName>
        <fullName evidence="1">Uncharacterized protein</fullName>
    </submittedName>
</protein>
<proteinExistence type="predicted"/>
<dbReference type="EMBL" id="JARWAK010000038">
    <property type="protein sequence ID" value="MDR5868736.1"/>
    <property type="molecule type" value="Genomic_DNA"/>
</dbReference>
<feature type="non-terminal residue" evidence="1">
    <location>
        <position position="1"/>
    </location>
</feature>
<dbReference type="RefSeq" id="WP_309654306.1">
    <property type="nucleotide sequence ID" value="NZ_JARWAK010000038.1"/>
</dbReference>
<sequence length="62" mass="7111">HVLSFERNFVSMIHIVKERLFEEQSEVIRAKKEENPSLSRLATGLVTIRLSGGWWSLAGSNR</sequence>
<name>A0ABU1G716_9GAMM</name>
<comment type="caution">
    <text evidence="1">The sequence shown here is derived from an EMBL/GenBank/DDBJ whole genome shotgun (WGS) entry which is preliminary data.</text>
</comment>
<evidence type="ECO:0000313" key="1">
    <source>
        <dbReference type="EMBL" id="MDR5868736.1"/>
    </source>
</evidence>
<dbReference type="Proteomes" id="UP001264519">
    <property type="component" value="Unassembled WGS sequence"/>
</dbReference>